<comment type="caution">
    <text evidence="4">The sequence shown here is derived from an EMBL/GenBank/DDBJ whole genome shotgun (WGS) entry which is preliminary data.</text>
</comment>
<dbReference type="PANTHER" id="PTHR36837:SF5">
    <property type="entry name" value="POLY-3-HYDROXYBUTYRATE SYNTHASE"/>
    <property type="match status" value="1"/>
</dbReference>
<evidence type="ECO:0000313" key="5">
    <source>
        <dbReference type="Proteomes" id="UP001500449"/>
    </source>
</evidence>
<evidence type="ECO:0000256" key="1">
    <source>
        <dbReference type="ARBA" id="ARBA00022679"/>
    </source>
</evidence>
<organism evidence="4 5">
    <name type="scientific">Pseudonocardia ailaonensis</name>
    <dbReference type="NCBI Taxonomy" id="367279"/>
    <lineage>
        <taxon>Bacteria</taxon>
        <taxon>Bacillati</taxon>
        <taxon>Actinomycetota</taxon>
        <taxon>Actinomycetes</taxon>
        <taxon>Pseudonocardiales</taxon>
        <taxon>Pseudonocardiaceae</taxon>
        <taxon>Pseudonocardia</taxon>
    </lineage>
</organism>
<evidence type="ECO:0000313" key="4">
    <source>
        <dbReference type="EMBL" id="GAA1856323.1"/>
    </source>
</evidence>
<keyword evidence="1" id="KW-0808">Transferase</keyword>
<sequence length="497" mass="51807">MTSRNHTDDAALPLDALLTEAARGPLARLLPAAAAARFVGALVRHPTRVAARGTGLAAELGRIAGGGAGPRPDATHHAIRAAVLDLVDDLAEAPEDAERLRFAATRIAELLAPRRPAELRALAADLASLPRVPGSGLRLEPGTDTATAPGAVVWRTPVCELIRYLPVTERVGEVPVLVVPGFVNRVHLVDLAPDRSLVAHLVGAGVQVLALSWRDPGPQDAARDLDTYADAVAGALDAAGRICRVDRTTLLGLGAGGLLAAAVTARLERQERVAALVLAGTAPGRDAGNTGPGAPTPVDEREVEAAVGAVTRAGRLDGRRLAELHALLCPALLRPARDGTADPLRAWNLDTLHVPAGLYRDLTRIALSGEVPGADLGSVDRDVYLVAGVTDRLGSWQGVYRTTQVLGGKSRFVLVPGSTAAAVGYGTRVFRAADGGVSSGNPADPERWRSAARLHTGSWWADLTAWLDERSGDRVDAPPELGGRGLHALHPAPGTYF</sequence>
<name>A0ABN2N7Y6_9PSEU</name>
<proteinExistence type="predicted"/>
<dbReference type="InterPro" id="IPR051321">
    <property type="entry name" value="PHA/PHB_synthase"/>
</dbReference>
<dbReference type="SUPFAM" id="SSF53474">
    <property type="entry name" value="alpha/beta-Hydrolases"/>
    <property type="match status" value="1"/>
</dbReference>
<evidence type="ECO:0000259" key="3">
    <source>
        <dbReference type="Pfam" id="PF07167"/>
    </source>
</evidence>
<dbReference type="InterPro" id="IPR029058">
    <property type="entry name" value="AB_hydrolase_fold"/>
</dbReference>
<dbReference type="InterPro" id="IPR010941">
    <property type="entry name" value="PhaC_N"/>
</dbReference>
<dbReference type="Gene3D" id="3.40.50.1820">
    <property type="entry name" value="alpha/beta hydrolase"/>
    <property type="match status" value="1"/>
</dbReference>
<dbReference type="PANTHER" id="PTHR36837">
    <property type="entry name" value="POLY(3-HYDROXYALKANOATE) POLYMERASE SUBUNIT PHAC"/>
    <property type="match status" value="1"/>
</dbReference>
<dbReference type="RefSeq" id="WP_344419184.1">
    <property type="nucleotide sequence ID" value="NZ_BAAAQK010000012.1"/>
</dbReference>
<keyword evidence="5" id="KW-1185">Reference proteome</keyword>
<keyword evidence="2" id="KW-0012">Acyltransferase</keyword>
<reference evidence="4 5" key="1">
    <citation type="journal article" date="2019" name="Int. J. Syst. Evol. Microbiol.">
        <title>The Global Catalogue of Microorganisms (GCM) 10K type strain sequencing project: providing services to taxonomists for standard genome sequencing and annotation.</title>
        <authorList>
            <consortium name="The Broad Institute Genomics Platform"/>
            <consortium name="The Broad Institute Genome Sequencing Center for Infectious Disease"/>
            <person name="Wu L."/>
            <person name="Ma J."/>
        </authorList>
    </citation>
    <scope>NUCLEOTIDE SEQUENCE [LARGE SCALE GENOMIC DNA]</scope>
    <source>
        <strain evidence="4 5">JCM 16009</strain>
    </source>
</reference>
<evidence type="ECO:0000256" key="2">
    <source>
        <dbReference type="ARBA" id="ARBA00023315"/>
    </source>
</evidence>
<dbReference type="EMBL" id="BAAAQK010000012">
    <property type="protein sequence ID" value="GAA1856323.1"/>
    <property type="molecule type" value="Genomic_DNA"/>
</dbReference>
<protein>
    <recommendedName>
        <fullName evidence="3">Poly-beta-hydroxybutyrate polymerase N-terminal domain-containing protein</fullName>
    </recommendedName>
</protein>
<feature type="domain" description="Poly-beta-hydroxybutyrate polymerase N-terminal" evidence="3">
    <location>
        <begin position="139"/>
        <end position="200"/>
    </location>
</feature>
<dbReference type="Proteomes" id="UP001500449">
    <property type="component" value="Unassembled WGS sequence"/>
</dbReference>
<accession>A0ABN2N7Y6</accession>
<dbReference type="Pfam" id="PF07167">
    <property type="entry name" value="PhaC_N"/>
    <property type="match status" value="1"/>
</dbReference>
<gene>
    <name evidence="4" type="ORF">GCM10009836_40640</name>
</gene>